<name>A0A6C0HVA4_9ZZZZ</name>
<organism evidence="1">
    <name type="scientific">viral metagenome</name>
    <dbReference type="NCBI Taxonomy" id="1070528"/>
    <lineage>
        <taxon>unclassified sequences</taxon>
        <taxon>metagenomes</taxon>
        <taxon>organismal metagenomes</taxon>
    </lineage>
</organism>
<evidence type="ECO:0000313" key="1">
    <source>
        <dbReference type="EMBL" id="QHT84668.1"/>
    </source>
</evidence>
<protein>
    <submittedName>
        <fullName evidence="1">Uncharacterized protein</fullName>
    </submittedName>
</protein>
<accession>A0A6C0HVA4</accession>
<dbReference type="AlphaFoldDB" id="A0A6C0HVA4"/>
<dbReference type="EMBL" id="MN740022">
    <property type="protein sequence ID" value="QHT84668.1"/>
    <property type="molecule type" value="Genomic_DNA"/>
</dbReference>
<sequence length="238" mass="27570">MEDIINLLNQHNIPYNLRDKKDNIIIIPNGVIKIKKYSTIRNNQDIIDYSKQLNKLSYHYNLPLYSLFLNINNNDTSYINIINQNIDISRILLCSNINEIIVGEYCYAIRTTGAIWTITTLFDTYYPIIKDKLIITTVDTYKRAIVIMTDEEVGVLHKYNINIIEGSIESNLNIIYITQDTFKERELFTFRIDYVPLNGGNRSPCRVVDGITTICPNCNNIVYYNPDGTIRKHGNCVN</sequence>
<proteinExistence type="predicted"/>
<reference evidence="1" key="1">
    <citation type="journal article" date="2020" name="Nature">
        <title>Giant virus diversity and host interactions through global metagenomics.</title>
        <authorList>
            <person name="Schulz F."/>
            <person name="Roux S."/>
            <person name="Paez-Espino D."/>
            <person name="Jungbluth S."/>
            <person name="Walsh D.A."/>
            <person name="Denef V.J."/>
            <person name="McMahon K.D."/>
            <person name="Konstantinidis K.T."/>
            <person name="Eloe-Fadrosh E.A."/>
            <person name="Kyrpides N.C."/>
            <person name="Woyke T."/>
        </authorList>
    </citation>
    <scope>NUCLEOTIDE SEQUENCE</scope>
    <source>
        <strain evidence="1">GVMAG-M-3300023184-177</strain>
    </source>
</reference>